<evidence type="ECO:0000256" key="3">
    <source>
        <dbReference type="ARBA" id="ARBA00022448"/>
    </source>
</evidence>
<evidence type="ECO:0000256" key="6">
    <source>
        <dbReference type="ARBA" id="ARBA00022692"/>
    </source>
</evidence>
<gene>
    <name evidence="13" type="primary">modB</name>
    <name evidence="13" type="ORF">COLSTE_01923</name>
</gene>
<proteinExistence type="inferred from homology"/>
<sequence length="573" mass="60184">MARRLLVACWVAVCLACAPALAWANGTDTTNATGPASGVSAASSSDAANAPSSGSSDVPATSSSADEATVPVGGSTSLGSTYEGWRYTPADVEIVLGDAARIEGVSFGVGAFERVAKGTQRAGEGMPLGYRVPIQRDASLVVVATSKRTLVHVDARAAGMDEAQFAGNVDGQMALWSLVLALDEQASAGMPSLEQAAPVPLFWTGDTFDDGTYRYRFNAQDDQGNRYVTVTPASAPEGELTQEAVEASGLDLSAVVQWVDSGRVVDAAQVANPPAPSALDRLGAFFSGVDYRPLWVSLKTGLFALGISGVLGLLAAWRVMGTTSRLKGLLDSVFTIPMVLPPTVCGFLLLVLFGQSSAVGRWLIDHGIEIVFSWPAAVIAAVVVSFPLVYRTALGAFEALDARMLDAARTLGWSEWRIFRFIMLPLAWPSIAAGAVLAFARAMGEFGCTLFFAGNYAGVTQTIPIAIYFEWMGGNTDVALFWVVVVILFSLAVVVGINVCTARQQRYRRGSASGTSSVAHARGGLLRRGAARKGRGASGSRDEIDAAGGDAIRIDQDKLRALLVSSDRQARKG</sequence>
<feature type="transmembrane region" description="Helical" evidence="9">
    <location>
        <begin position="479"/>
        <end position="500"/>
    </location>
</feature>
<dbReference type="SUPFAM" id="SSF161098">
    <property type="entry name" value="MetI-like"/>
    <property type="match status" value="1"/>
</dbReference>
<feature type="region of interest" description="Disordered" evidence="10">
    <location>
        <begin position="33"/>
        <end position="75"/>
    </location>
</feature>
<feature type="compositionally biased region" description="Low complexity" evidence="10">
    <location>
        <begin position="33"/>
        <end position="56"/>
    </location>
</feature>
<keyword evidence="7 9" id="KW-1133">Transmembrane helix</keyword>
<keyword evidence="11" id="KW-0732">Signal</keyword>
<dbReference type="Proteomes" id="UP000003560">
    <property type="component" value="Unassembled WGS sequence"/>
</dbReference>
<reference evidence="13 14" key="2">
    <citation type="submission" date="2008-10" db="EMBL/GenBank/DDBJ databases">
        <authorList>
            <person name="Fulton L."/>
            <person name="Clifton S."/>
            <person name="Fulton B."/>
            <person name="Xu J."/>
            <person name="Minx P."/>
            <person name="Pepin K.H."/>
            <person name="Johnson M."/>
            <person name="Thiruvilangam P."/>
            <person name="Bhonagiri V."/>
            <person name="Nash W.E."/>
            <person name="Mardis E.R."/>
            <person name="Wilson R.K."/>
        </authorList>
    </citation>
    <scope>NUCLEOTIDE SEQUENCE [LARGE SCALE GENOMIC DNA]</scope>
    <source>
        <strain evidence="13 14">DSM 13279</strain>
    </source>
</reference>
<dbReference type="GeneID" id="98003581"/>
<dbReference type="PANTHER" id="PTHR30183:SF3">
    <property type="entry name" value="MOLYBDENUM TRANSPORT SYSTEM PERMEASE PROTEIN MODB"/>
    <property type="match status" value="1"/>
</dbReference>
<dbReference type="AlphaFoldDB" id="B6GCU6"/>
<feature type="transmembrane region" description="Helical" evidence="9">
    <location>
        <begin position="374"/>
        <end position="397"/>
    </location>
</feature>
<dbReference type="HOGENOM" id="CLU_034358_0_0_11"/>
<evidence type="ECO:0000256" key="5">
    <source>
        <dbReference type="ARBA" id="ARBA00022505"/>
    </source>
</evidence>
<dbReference type="CDD" id="cd06261">
    <property type="entry name" value="TM_PBP2"/>
    <property type="match status" value="1"/>
</dbReference>
<dbReference type="EMBL" id="ABXJ01000110">
    <property type="protein sequence ID" value="EEA89936.1"/>
    <property type="molecule type" value="Genomic_DNA"/>
</dbReference>
<dbReference type="NCBIfam" id="TIGR02141">
    <property type="entry name" value="modB_ABC"/>
    <property type="match status" value="1"/>
</dbReference>
<keyword evidence="14" id="KW-1185">Reference proteome</keyword>
<evidence type="ECO:0000256" key="7">
    <source>
        <dbReference type="ARBA" id="ARBA00022989"/>
    </source>
</evidence>
<accession>B6GCU6</accession>
<dbReference type="GO" id="GO:0015098">
    <property type="term" value="F:molybdate ion transmembrane transporter activity"/>
    <property type="evidence" value="ECO:0007669"/>
    <property type="project" value="InterPro"/>
</dbReference>
<keyword evidence="4" id="KW-1003">Cell membrane</keyword>
<evidence type="ECO:0000313" key="14">
    <source>
        <dbReference type="Proteomes" id="UP000003560"/>
    </source>
</evidence>
<dbReference type="Pfam" id="PF00528">
    <property type="entry name" value="BPD_transp_1"/>
    <property type="match status" value="1"/>
</dbReference>
<feature type="signal peptide" evidence="11">
    <location>
        <begin position="1"/>
        <end position="24"/>
    </location>
</feature>
<keyword evidence="6 9" id="KW-0812">Transmembrane</keyword>
<dbReference type="InterPro" id="IPR011867">
    <property type="entry name" value="ModB_ABC"/>
</dbReference>
<feature type="transmembrane region" description="Helical" evidence="9">
    <location>
        <begin position="329"/>
        <end position="354"/>
    </location>
</feature>
<protein>
    <submittedName>
        <fullName evidence="13">Molybdate ABC transporter, permease protein</fullName>
    </submittedName>
</protein>
<feature type="domain" description="ABC transmembrane type-1" evidence="12">
    <location>
        <begin position="294"/>
        <end position="499"/>
    </location>
</feature>
<dbReference type="RefSeq" id="WP_006721553.1">
    <property type="nucleotide sequence ID" value="NZ_CP085935.1"/>
</dbReference>
<dbReference type="OrthoDB" id="9774448at2"/>
<dbReference type="GO" id="GO:0005886">
    <property type="term" value="C:plasma membrane"/>
    <property type="evidence" value="ECO:0007669"/>
    <property type="project" value="UniProtKB-SubCell"/>
</dbReference>
<evidence type="ECO:0000256" key="11">
    <source>
        <dbReference type="SAM" id="SignalP"/>
    </source>
</evidence>
<dbReference type="Gene3D" id="1.10.3720.10">
    <property type="entry name" value="MetI-like"/>
    <property type="match status" value="1"/>
</dbReference>
<name>B6GCU6_9ACTN</name>
<dbReference type="InterPro" id="IPR035906">
    <property type="entry name" value="MetI-like_sf"/>
</dbReference>
<evidence type="ECO:0000256" key="4">
    <source>
        <dbReference type="ARBA" id="ARBA00022475"/>
    </source>
</evidence>
<reference evidence="13 14" key="1">
    <citation type="submission" date="2008-10" db="EMBL/GenBank/DDBJ databases">
        <title>Draft genome sequence of Collinsella stercoris (DSM 13279).</title>
        <authorList>
            <person name="Sudarsanam P."/>
            <person name="Ley R."/>
            <person name="Guruge J."/>
            <person name="Turnbaugh P.J."/>
            <person name="Mahowald M."/>
            <person name="Liep D."/>
            <person name="Gordon J."/>
        </authorList>
    </citation>
    <scope>NUCLEOTIDE SEQUENCE [LARGE SCALE GENOMIC DNA]</scope>
    <source>
        <strain evidence="13 14">DSM 13279</strain>
    </source>
</reference>
<dbReference type="PANTHER" id="PTHR30183">
    <property type="entry name" value="MOLYBDENUM TRANSPORT SYSTEM PERMEASE PROTEIN MODB"/>
    <property type="match status" value="1"/>
</dbReference>
<feature type="chain" id="PRO_5002845116" evidence="11">
    <location>
        <begin position="25"/>
        <end position="573"/>
    </location>
</feature>
<evidence type="ECO:0000256" key="8">
    <source>
        <dbReference type="ARBA" id="ARBA00023136"/>
    </source>
</evidence>
<evidence type="ECO:0000313" key="13">
    <source>
        <dbReference type="EMBL" id="EEA89936.1"/>
    </source>
</evidence>
<dbReference type="eggNOG" id="COG4149">
    <property type="taxonomic scope" value="Bacteria"/>
</dbReference>
<organism evidence="13 14">
    <name type="scientific">Collinsella stercoris DSM 13279</name>
    <dbReference type="NCBI Taxonomy" id="445975"/>
    <lineage>
        <taxon>Bacteria</taxon>
        <taxon>Bacillati</taxon>
        <taxon>Actinomycetota</taxon>
        <taxon>Coriobacteriia</taxon>
        <taxon>Coriobacteriales</taxon>
        <taxon>Coriobacteriaceae</taxon>
        <taxon>Collinsella</taxon>
    </lineage>
</organism>
<evidence type="ECO:0000256" key="10">
    <source>
        <dbReference type="SAM" id="MobiDB-lite"/>
    </source>
</evidence>
<evidence type="ECO:0000256" key="1">
    <source>
        <dbReference type="ARBA" id="ARBA00004651"/>
    </source>
</evidence>
<keyword evidence="5" id="KW-0500">Molybdenum</keyword>
<keyword evidence="3 9" id="KW-0813">Transport</keyword>
<evidence type="ECO:0000256" key="2">
    <source>
        <dbReference type="ARBA" id="ARBA00007069"/>
    </source>
</evidence>
<feature type="transmembrane region" description="Helical" evidence="9">
    <location>
        <begin position="418"/>
        <end position="440"/>
    </location>
</feature>
<dbReference type="InterPro" id="IPR000515">
    <property type="entry name" value="MetI-like"/>
</dbReference>
<comment type="caution">
    <text evidence="13">The sequence shown here is derived from an EMBL/GenBank/DDBJ whole genome shotgun (WGS) entry which is preliminary data.</text>
</comment>
<dbReference type="STRING" id="445975.COLSTE_01923"/>
<keyword evidence="8 9" id="KW-0472">Membrane</keyword>
<evidence type="ECO:0000259" key="12">
    <source>
        <dbReference type="PROSITE" id="PS50928"/>
    </source>
</evidence>
<evidence type="ECO:0000256" key="9">
    <source>
        <dbReference type="RuleBase" id="RU363032"/>
    </source>
</evidence>
<feature type="transmembrane region" description="Helical" evidence="9">
    <location>
        <begin position="294"/>
        <end position="317"/>
    </location>
</feature>
<dbReference type="PROSITE" id="PS50928">
    <property type="entry name" value="ABC_TM1"/>
    <property type="match status" value="1"/>
</dbReference>
<comment type="subcellular location">
    <subcellularLocation>
        <location evidence="1 9">Cell membrane</location>
        <topology evidence="1 9">Multi-pass membrane protein</topology>
    </subcellularLocation>
</comment>
<comment type="similarity">
    <text evidence="2">Belongs to the binding-protein-dependent transport system permease family. CysTW subfamily.</text>
</comment>